<proteinExistence type="inferred from homology"/>
<keyword evidence="6 10" id="KW-0862">Zinc</keyword>
<keyword evidence="8 10" id="KW-0482">Metalloprotease</keyword>
<evidence type="ECO:0000256" key="3">
    <source>
        <dbReference type="ARBA" id="ARBA00022692"/>
    </source>
</evidence>
<evidence type="ECO:0000256" key="5">
    <source>
        <dbReference type="ARBA" id="ARBA00022801"/>
    </source>
</evidence>
<evidence type="ECO:0000256" key="9">
    <source>
        <dbReference type="ARBA" id="ARBA00023136"/>
    </source>
</evidence>
<evidence type="ECO:0000313" key="13">
    <source>
        <dbReference type="EMBL" id="UPQ79761.1"/>
    </source>
</evidence>
<evidence type="ECO:0000256" key="4">
    <source>
        <dbReference type="ARBA" id="ARBA00022723"/>
    </source>
</evidence>
<keyword evidence="3 11" id="KW-0812">Transmembrane</keyword>
<evidence type="ECO:0000256" key="10">
    <source>
        <dbReference type="RuleBase" id="RU003983"/>
    </source>
</evidence>
<comment type="cofactor">
    <cofactor evidence="10">
        <name>Zn(2+)</name>
        <dbReference type="ChEBI" id="CHEBI:29105"/>
    </cofactor>
    <text evidence="10">Binds 1 zinc ion per subunit.</text>
</comment>
<keyword evidence="5 10" id="KW-0378">Hydrolase</keyword>
<keyword evidence="4" id="KW-0479">Metal-binding</keyword>
<dbReference type="Proteomes" id="UP000830583">
    <property type="component" value="Chromosome"/>
</dbReference>
<dbReference type="Pfam" id="PF01435">
    <property type="entry name" value="Peptidase_M48"/>
    <property type="match status" value="1"/>
</dbReference>
<comment type="similarity">
    <text evidence="10">Belongs to the peptidase M48 family.</text>
</comment>
<accession>A0ABY4KG34</accession>
<dbReference type="CDD" id="cd07340">
    <property type="entry name" value="M48B_Htpx_like"/>
    <property type="match status" value="1"/>
</dbReference>
<protein>
    <submittedName>
        <fullName evidence="13">M48 family metallopeptidase</fullName>
    </submittedName>
</protein>
<evidence type="ECO:0000256" key="11">
    <source>
        <dbReference type="SAM" id="Phobius"/>
    </source>
</evidence>
<organism evidence="13 14">
    <name type="scientific">Flavobacterium azooxidireducens</name>
    <dbReference type="NCBI Taxonomy" id="1871076"/>
    <lineage>
        <taxon>Bacteria</taxon>
        <taxon>Pseudomonadati</taxon>
        <taxon>Bacteroidota</taxon>
        <taxon>Flavobacteriia</taxon>
        <taxon>Flavobacteriales</taxon>
        <taxon>Flavobacteriaceae</taxon>
        <taxon>Flavobacterium</taxon>
    </lineage>
</organism>
<dbReference type="PANTHER" id="PTHR43221:SF2">
    <property type="entry name" value="PROTEASE HTPX HOMOLOG"/>
    <property type="match status" value="1"/>
</dbReference>
<reference evidence="13" key="1">
    <citation type="submission" date="2022-04" db="EMBL/GenBank/DDBJ databases">
        <title>Consumption of N2O by Flavobacterium azooxidireducens sp. nov. isolated from Decomposing Leaf Litter of Phragmites australis (Cav.).</title>
        <authorList>
            <person name="Behrendt U."/>
            <person name="Spanner T."/>
            <person name="Augustin J."/>
            <person name="Horn M.A."/>
            <person name="Kolb S."/>
            <person name="Ulrich A."/>
        </authorList>
    </citation>
    <scope>NUCLEOTIDE SEQUENCE</scope>
    <source>
        <strain evidence="13">IGB 4-14</strain>
    </source>
</reference>
<evidence type="ECO:0000256" key="2">
    <source>
        <dbReference type="ARBA" id="ARBA00022670"/>
    </source>
</evidence>
<dbReference type="Gene3D" id="3.30.2010.10">
    <property type="entry name" value="Metalloproteases ('zincins'), catalytic domain"/>
    <property type="match status" value="1"/>
</dbReference>
<dbReference type="EMBL" id="CP096205">
    <property type="protein sequence ID" value="UPQ79761.1"/>
    <property type="molecule type" value="Genomic_DNA"/>
</dbReference>
<evidence type="ECO:0000256" key="6">
    <source>
        <dbReference type="ARBA" id="ARBA00022833"/>
    </source>
</evidence>
<evidence type="ECO:0000313" key="14">
    <source>
        <dbReference type="Proteomes" id="UP000830583"/>
    </source>
</evidence>
<feature type="domain" description="Peptidase M48" evidence="12">
    <location>
        <begin position="96"/>
        <end position="313"/>
    </location>
</feature>
<evidence type="ECO:0000256" key="8">
    <source>
        <dbReference type="ARBA" id="ARBA00023049"/>
    </source>
</evidence>
<dbReference type="PANTHER" id="PTHR43221">
    <property type="entry name" value="PROTEASE HTPX"/>
    <property type="match status" value="1"/>
</dbReference>
<evidence type="ECO:0000259" key="12">
    <source>
        <dbReference type="Pfam" id="PF01435"/>
    </source>
</evidence>
<feature type="transmembrane region" description="Helical" evidence="11">
    <location>
        <begin position="170"/>
        <end position="189"/>
    </location>
</feature>
<keyword evidence="2 10" id="KW-0645">Protease</keyword>
<feature type="transmembrane region" description="Helical" evidence="11">
    <location>
        <begin position="209"/>
        <end position="229"/>
    </location>
</feature>
<keyword evidence="7 11" id="KW-1133">Transmembrane helix</keyword>
<sequence length="314" mass="35581">MKYIGIQEQIRRNNRKSVLLLIAFPTVLLLSVYAVVFLMQYQPDYGYDLDYINQSFLSIAPFVMVVVAIWFAIAYFGHTKMISMATGAKPLERKSNMKIYNLVENLCISQGMRMPKVEIIESSALNAYASGIDEKTYTVTLTRGIIEALEEDELEGVIAHELMHIQNRDVRLLVVSIIFVGIFTFIMEISFRSMLYGGGRRNNKDSGKFILVILVVSVVAYLLTMLFRFSLSRSREYMADSGAAAMTRKPWALASALKKISGHHHIKDVKSEEIKQMFIENTPDKKNANIFSSLGGLFATHPPIEKRIAFLEKV</sequence>
<dbReference type="InterPro" id="IPR001915">
    <property type="entry name" value="Peptidase_M48"/>
</dbReference>
<keyword evidence="14" id="KW-1185">Reference proteome</keyword>
<evidence type="ECO:0000256" key="1">
    <source>
        <dbReference type="ARBA" id="ARBA00022475"/>
    </source>
</evidence>
<dbReference type="RefSeq" id="WP_248435154.1">
    <property type="nucleotide sequence ID" value="NZ_CP096205.1"/>
</dbReference>
<keyword evidence="9 11" id="KW-0472">Membrane</keyword>
<gene>
    <name evidence="13" type="ORF">M0M57_02740</name>
</gene>
<feature type="transmembrane region" description="Helical" evidence="11">
    <location>
        <begin position="51"/>
        <end position="76"/>
    </location>
</feature>
<evidence type="ECO:0000256" key="7">
    <source>
        <dbReference type="ARBA" id="ARBA00022989"/>
    </source>
</evidence>
<feature type="transmembrane region" description="Helical" evidence="11">
    <location>
        <begin position="18"/>
        <end position="39"/>
    </location>
</feature>
<keyword evidence="1" id="KW-1003">Cell membrane</keyword>
<dbReference type="InterPro" id="IPR050083">
    <property type="entry name" value="HtpX_protease"/>
</dbReference>
<name>A0ABY4KG34_9FLAO</name>